<dbReference type="PROSITE" id="PS52029">
    <property type="entry name" value="LD_TPASE"/>
    <property type="match status" value="1"/>
</dbReference>
<evidence type="ECO:0000313" key="11">
    <source>
        <dbReference type="EMBL" id="MDQ0440775.1"/>
    </source>
</evidence>
<evidence type="ECO:0000256" key="7">
    <source>
        <dbReference type="PROSITE-ProRule" id="PRU01373"/>
    </source>
</evidence>
<keyword evidence="9" id="KW-0732">Signal</keyword>
<feature type="region of interest" description="Disordered" evidence="8">
    <location>
        <begin position="21"/>
        <end position="106"/>
    </location>
</feature>
<sequence>MMRAWLKVSVALAVLAGPRAGLAAGNDDAPAKPLTEEAVNAATFQPPTSEADQDRPKQDEGKTDTDKKASAKKDDTKKDDAKKGDAKEDAAKKDDAKKASAKEEAAQPLTVKAQVLLDRAHFSPGAIDGREGDNYHRAIKAFAAAKKLPATDHLTKEVWDALQSGDQAPALKTYTITKEDADGPYVSRIPPKMEQQADLDALGYTSPREMLAERFHMSRDLLAALNPGKALDKEGTTIAVAGVEPMGTDKPKGKDLPQDPKVERISVDKTNRDVRAFGADGALLAYYPASIGSEEKPAPSGETTVKGVAFDPVYTYNPKYGFKGVKTKQKFSIRPGPNNPVGIVWIDLAIPSYGIHGTPEPERVSKTESHGCIRLTNWNARDLAKHVARGAKVDFTDD</sequence>
<feature type="active site" description="Proton donor/acceptor" evidence="7">
    <location>
        <position position="356"/>
    </location>
</feature>
<comment type="caution">
    <text evidence="11">The sequence shown here is derived from an EMBL/GenBank/DDBJ whole genome shotgun (WGS) entry which is preliminary data.</text>
</comment>
<comment type="similarity">
    <text evidence="2">Belongs to the YkuD family.</text>
</comment>
<organism evidence="11 12">
    <name type="scientific">Methylobacterium persicinum</name>
    <dbReference type="NCBI Taxonomy" id="374426"/>
    <lineage>
        <taxon>Bacteria</taxon>
        <taxon>Pseudomonadati</taxon>
        <taxon>Pseudomonadota</taxon>
        <taxon>Alphaproteobacteria</taxon>
        <taxon>Hyphomicrobiales</taxon>
        <taxon>Methylobacteriaceae</taxon>
        <taxon>Methylobacterium</taxon>
    </lineage>
</organism>
<gene>
    <name evidence="11" type="ORF">QO016_000252</name>
</gene>
<evidence type="ECO:0000256" key="2">
    <source>
        <dbReference type="ARBA" id="ARBA00005992"/>
    </source>
</evidence>
<reference evidence="11 12" key="1">
    <citation type="submission" date="2023-07" db="EMBL/GenBank/DDBJ databases">
        <title>Genomic Encyclopedia of Type Strains, Phase IV (KMG-IV): sequencing the most valuable type-strain genomes for metagenomic binning, comparative biology and taxonomic classification.</title>
        <authorList>
            <person name="Goeker M."/>
        </authorList>
    </citation>
    <scope>NUCLEOTIDE SEQUENCE [LARGE SCALE GENOMIC DNA]</scope>
    <source>
        <strain evidence="11 12">DSM 19562</strain>
    </source>
</reference>
<dbReference type="SUPFAM" id="SSF47090">
    <property type="entry name" value="PGBD-like"/>
    <property type="match status" value="1"/>
</dbReference>
<dbReference type="SUPFAM" id="SSF141523">
    <property type="entry name" value="L,D-transpeptidase catalytic domain-like"/>
    <property type="match status" value="1"/>
</dbReference>
<evidence type="ECO:0000256" key="8">
    <source>
        <dbReference type="SAM" id="MobiDB-lite"/>
    </source>
</evidence>
<keyword evidence="5 7" id="KW-0573">Peptidoglycan synthesis</keyword>
<dbReference type="RefSeq" id="WP_238247549.1">
    <property type="nucleotide sequence ID" value="NZ_BPQX01000011.1"/>
</dbReference>
<feature type="compositionally biased region" description="Basic and acidic residues" evidence="8">
    <location>
        <begin position="52"/>
        <end position="105"/>
    </location>
</feature>
<keyword evidence="6 7" id="KW-0961">Cell wall biogenesis/degradation</keyword>
<accession>A0ABU0HEQ3</accession>
<evidence type="ECO:0000256" key="6">
    <source>
        <dbReference type="ARBA" id="ARBA00023316"/>
    </source>
</evidence>
<dbReference type="InterPro" id="IPR036366">
    <property type="entry name" value="PGBDSf"/>
</dbReference>
<dbReference type="Gene3D" id="1.10.101.10">
    <property type="entry name" value="PGBD-like superfamily/PGBD"/>
    <property type="match status" value="1"/>
</dbReference>
<dbReference type="PANTHER" id="PTHR30582:SF30">
    <property type="entry name" value="BLR4375 PROTEIN"/>
    <property type="match status" value="1"/>
</dbReference>
<evidence type="ECO:0000256" key="1">
    <source>
        <dbReference type="ARBA" id="ARBA00004752"/>
    </source>
</evidence>
<evidence type="ECO:0000313" key="12">
    <source>
        <dbReference type="Proteomes" id="UP001236369"/>
    </source>
</evidence>
<dbReference type="InterPro" id="IPR036365">
    <property type="entry name" value="PGBD-like_sf"/>
</dbReference>
<keyword evidence="3" id="KW-0808">Transferase</keyword>
<dbReference type="Proteomes" id="UP001236369">
    <property type="component" value="Unassembled WGS sequence"/>
</dbReference>
<dbReference type="CDD" id="cd16913">
    <property type="entry name" value="YkuD_like"/>
    <property type="match status" value="1"/>
</dbReference>
<dbReference type="InterPro" id="IPR038063">
    <property type="entry name" value="Transpep_catalytic_dom"/>
</dbReference>
<feature type="active site" description="Nucleophile" evidence="7">
    <location>
        <position position="372"/>
    </location>
</feature>
<keyword evidence="4 7" id="KW-0133">Cell shape</keyword>
<evidence type="ECO:0000256" key="9">
    <source>
        <dbReference type="SAM" id="SignalP"/>
    </source>
</evidence>
<proteinExistence type="inferred from homology"/>
<feature type="domain" description="L,D-TPase catalytic" evidence="10">
    <location>
        <begin position="263"/>
        <end position="396"/>
    </location>
</feature>
<feature type="signal peptide" evidence="9">
    <location>
        <begin position="1"/>
        <end position="23"/>
    </location>
</feature>
<protein>
    <submittedName>
        <fullName evidence="11">Lipoprotein-anchoring transpeptidase ErfK/SrfK</fullName>
    </submittedName>
</protein>
<keyword evidence="11" id="KW-0449">Lipoprotein</keyword>
<evidence type="ECO:0000256" key="4">
    <source>
        <dbReference type="ARBA" id="ARBA00022960"/>
    </source>
</evidence>
<dbReference type="EMBL" id="JAUSVV010000001">
    <property type="protein sequence ID" value="MDQ0440775.1"/>
    <property type="molecule type" value="Genomic_DNA"/>
</dbReference>
<evidence type="ECO:0000259" key="10">
    <source>
        <dbReference type="PROSITE" id="PS52029"/>
    </source>
</evidence>
<feature type="chain" id="PRO_5046038575" evidence="9">
    <location>
        <begin position="24"/>
        <end position="398"/>
    </location>
</feature>
<dbReference type="Gene3D" id="2.40.440.10">
    <property type="entry name" value="L,D-transpeptidase catalytic domain-like"/>
    <property type="match status" value="1"/>
</dbReference>
<dbReference type="InterPro" id="IPR050979">
    <property type="entry name" value="LD-transpeptidase"/>
</dbReference>
<dbReference type="Pfam" id="PF03734">
    <property type="entry name" value="YkuD"/>
    <property type="match status" value="1"/>
</dbReference>
<comment type="pathway">
    <text evidence="1 7">Cell wall biogenesis; peptidoglycan biosynthesis.</text>
</comment>
<keyword evidence="12" id="KW-1185">Reference proteome</keyword>
<name>A0ABU0HEQ3_9HYPH</name>
<evidence type="ECO:0000256" key="3">
    <source>
        <dbReference type="ARBA" id="ARBA00022679"/>
    </source>
</evidence>
<dbReference type="PANTHER" id="PTHR30582">
    <property type="entry name" value="L,D-TRANSPEPTIDASE"/>
    <property type="match status" value="1"/>
</dbReference>
<evidence type="ECO:0000256" key="5">
    <source>
        <dbReference type="ARBA" id="ARBA00022984"/>
    </source>
</evidence>
<dbReference type="InterPro" id="IPR005490">
    <property type="entry name" value="LD_TPept_cat_dom"/>
</dbReference>